<dbReference type="InterPro" id="IPR002589">
    <property type="entry name" value="Macro_dom"/>
</dbReference>
<dbReference type="InterPro" id="IPR012317">
    <property type="entry name" value="Poly(ADP-ribose)pol_cat_dom"/>
</dbReference>
<dbReference type="InterPro" id="IPR043472">
    <property type="entry name" value="Macro_dom-like"/>
</dbReference>
<evidence type="ECO:0000313" key="10">
    <source>
        <dbReference type="EMBL" id="KAK3100147.1"/>
    </source>
</evidence>
<evidence type="ECO:0000256" key="4">
    <source>
        <dbReference type="ARBA" id="ARBA00023027"/>
    </source>
</evidence>
<dbReference type="PROSITE" id="PS51154">
    <property type="entry name" value="MACRO"/>
    <property type="match status" value="1"/>
</dbReference>
<evidence type="ECO:0000256" key="2">
    <source>
        <dbReference type="ARBA" id="ARBA00022676"/>
    </source>
</evidence>
<dbReference type="GO" id="GO:0005634">
    <property type="term" value="C:nucleus"/>
    <property type="evidence" value="ECO:0007669"/>
    <property type="project" value="UniProtKB-SubCell"/>
</dbReference>
<gene>
    <name evidence="10" type="ORF">FSP39_015350</name>
</gene>
<feature type="non-terminal residue" evidence="10">
    <location>
        <position position="1"/>
    </location>
</feature>
<evidence type="ECO:0000256" key="6">
    <source>
        <dbReference type="RuleBase" id="RU362114"/>
    </source>
</evidence>
<comment type="caution">
    <text evidence="10">The sequence shown here is derived from an EMBL/GenBank/DDBJ whole genome shotgun (WGS) entry which is preliminary data.</text>
</comment>
<comment type="subcellular location">
    <subcellularLocation>
        <location evidence="1">Nucleus</location>
    </subcellularLocation>
</comment>
<dbReference type="Gene3D" id="3.90.228.10">
    <property type="match status" value="1"/>
</dbReference>
<dbReference type="InterPro" id="IPR052056">
    <property type="entry name" value="Mono-ARTD/PARP"/>
</dbReference>
<dbReference type="GO" id="GO:0010629">
    <property type="term" value="P:negative regulation of gene expression"/>
    <property type="evidence" value="ECO:0007669"/>
    <property type="project" value="TreeGrafter"/>
</dbReference>
<proteinExistence type="predicted"/>
<evidence type="ECO:0000259" key="8">
    <source>
        <dbReference type="PROSITE" id="PS51059"/>
    </source>
</evidence>
<feature type="region of interest" description="Disordered" evidence="7">
    <location>
        <begin position="1"/>
        <end position="21"/>
    </location>
</feature>
<evidence type="ECO:0000256" key="7">
    <source>
        <dbReference type="SAM" id="MobiDB-lite"/>
    </source>
</evidence>
<protein>
    <recommendedName>
        <fullName evidence="6">Poly [ADP-ribose] polymerase</fullName>
        <shortName evidence="6">PARP</shortName>
        <ecNumber evidence="6">2.4.2.-</ecNumber>
    </recommendedName>
</protein>
<evidence type="ECO:0000256" key="1">
    <source>
        <dbReference type="ARBA" id="ARBA00004123"/>
    </source>
</evidence>
<dbReference type="PROSITE" id="PS51059">
    <property type="entry name" value="PARP_CATALYTIC"/>
    <property type="match status" value="1"/>
</dbReference>
<feature type="domain" description="Macro" evidence="9">
    <location>
        <begin position="1"/>
        <end position="163"/>
    </location>
</feature>
<keyword evidence="5" id="KW-0539">Nucleus</keyword>
<reference evidence="10" key="1">
    <citation type="submission" date="2019-08" db="EMBL/GenBank/DDBJ databases">
        <title>The improved chromosome-level genome for the pearl oyster Pinctada fucata martensii using PacBio sequencing and Hi-C.</title>
        <authorList>
            <person name="Zheng Z."/>
        </authorList>
    </citation>
    <scope>NUCLEOTIDE SEQUENCE</scope>
    <source>
        <strain evidence="10">ZZ-2019</strain>
        <tissue evidence="10">Adductor muscle</tissue>
    </source>
</reference>
<dbReference type="PANTHER" id="PTHR14453">
    <property type="entry name" value="PARP/ZINC FINGER CCCH TYPE DOMAIN CONTAINING PROTEIN"/>
    <property type="match status" value="1"/>
</dbReference>
<dbReference type="Pfam" id="PF00644">
    <property type="entry name" value="PARP"/>
    <property type="match status" value="1"/>
</dbReference>
<dbReference type="GO" id="GO:0003714">
    <property type="term" value="F:transcription corepressor activity"/>
    <property type="evidence" value="ECO:0007669"/>
    <property type="project" value="TreeGrafter"/>
</dbReference>
<dbReference type="GO" id="GO:0044389">
    <property type="term" value="F:ubiquitin-like protein ligase binding"/>
    <property type="evidence" value="ECO:0007669"/>
    <property type="project" value="TreeGrafter"/>
</dbReference>
<dbReference type="GO" id="GO:0003950">
    <property type="term" value="F:NAD+ poly-ADP-ribosyltransferase activity"/>
    <property type="evidence" value="ECO:0007669"/>
    <property type="project" value="UniProtKB-UniRule"/>
</dbReference>
<keyword evidence="2 6" id="KW-0328">Glycosyltransferase</keyword>
<dbReference type="SMART" id="SM00506">
    <property type="entry name" value="A1pp"/>
    <property type="match status" value="1"/>
</dbReference>
<evidence type="ECO:0000256" key="3">
    <source>
        <dbReference type="ARBA" id="ARBA00022679"/>
    </source>
</evidence>
<dbReference type="SUPFAM" id="SSF52949">
    <property type="entry name" value="Macro domain-like"/>
    <property type="match status" value="2"/>
</dbReference>
<feature type="domain" description="PARP catalytic" evidence="8">
    <location>
        <begin position="315"/>
        <end position="565"/>
    </location>
</feature>
<evidence type="ECO:0000313" key="11">
    <source>
        <dbReference type="Proteomes" id="UP001186944"/>
    </source>
</evidence>
<dbReference type="Proteomes" id="UP001186944">
    <property type="component" value="Unassembled WGS sequence"/>
</dbReference>
<keyword evidence="4 6" id="KW-0520">NAD</keyword>
<evidence type="ECO:0000256" key="5">
    <source>
        <dbReference type="ARBA" id="ARBA00023242"/>
    </source>
</evidence>
<keyword evidence="3 6" id="KW-0808">Transferase</keyword>
<dbReference type="EMBL" id="VSWD01000006">
    <property type="protein sequence ID" value="KAK3100147.1"/>
    <property type="molecule type" value="Genomic_DNA"/>
</dbReference>
<name>A0AA89C5H0_PINIB</name>
<dbReference type="Pfam" id="PF01661">
    <property type="entry name" value="Macro"/>
    <property type="match status" value="2"/>
</dbReference>
<dbReference type="GO" id="GO:0070212">
    <property type="term" value="P:protein poly-ADP-ribosylation"/>
    <property type="evidence" value="ECO:0007669"/>
    <property type="project" value="TreeGrafter"/>
</dbReference>
<dbReference type="AlphaFoldDB" id="A0AA89C5H0"/>
<organism evidence="10 11">
    <name type="scientific">Pinctada imbricata</name>
    <name type="common">Atlantic pearl-oyster</name>
    <name type="synonym">Pinctada martensii</name>
    <dbReference type="NCBI Taxonomy" id="66713"/>
    <lineage>
        <taxon>Eukaryota</taxon>
        <taxon>Metazoa</taxon>
        <taxon>Spiralia</taxon>
        <taxon>Lophotrochozoa</taxon>
        <taxon>Mollusca</taxon>
        <taxon>Bivalvia</taxon>
        <taxon>Autobranchia</taxon>
        <taxon>Pteriomorphia</taxon>
        <taxon>Pterioida</taxon>
        <taxon>Pterioidea</taxon>
        <taxon>Pteriidae</taxon>
        <taxon>Pinctada</taxon>
    </lineage>
</organism>
<evidence type="ECO:0000259" key="9">
    <source>
        <dbReference type="PROSITE" id="PS51154"/>
    </source>
</evidence>
<accession>A0AA89C5H0</accession>
<dbReference type="EC" id="2.4.2.-" evidence="6"/>
<keyword evidence="11" id="KW-1185">Reference proteome</keyword>
<dbReference type="PANTHER" id="PTHR14453:SF67">
    <property type="entry name" value="POLY [ADP-RIBOSE] POLYMERASE"/>
    <property type="match status" value="1"/>
</dbReference>
<dbReference type="GO" id="GO:0005737">
    <property type="term" value="C:cytoplasm"/>
    <property type="evidence" value="ECO:0007669"/>
    <property type="project" value="TreeGrafter"/>
</dbReference>
<sequence>VDAIANSTSRSLELSSGGGSRAMLSKAGKAMQDECKEKYPNGVNPGSFAETKGYNLDCKCVFHVVLTGWSQDKASQAEQMLLDLITEILKKCEENNLRSLSLPPIGTGFMGYQAKTVARIFIQAVQDFGKTKKTSSLTDVNFVIRKEDIKHFEILRFVVQGCLGKASDHNYSSIAFPCLGTGYQGYPSKIAAKTVMSAIKDFFHAHPASALRKVEIVVFEGGKDWREVCKSFQQELENIAPSKVEVRKQAPQLQLVKPVPVVVLKPPSPPKRGAKEWFKMKYEQDVCIPMYWTSVKAGENVRKCQRTGAKDYVLVDIDGATEQMIKDLVMQTWARDKVGDGRDAKNLRELNYSSIKVTKIQRVENIHLYKGYAEERQRLFDKASKKGRPLVSVGNTKNSSGEAKTEEILKSQGKNKDFLSDTFPEINEHFLFHGTASENVEKVLSQGIDNRLAGDRAMFGGGIYAAESSTKADQYSDHRDSRTKTGLKMLLVRMSLGDICLCNQGQQFRRAPCKMCRKDKCTCKGGQLWDFYDSVLGDGQWIFREFVVYEKRQVYPEYLISYDRV</sequence>
<dbReference type="Gene3D" id="3.40.220.10">
    <property type="entry name" value="Leucine Aminopeptidase, subunit E, domain 1"/>
    <property type="match status" value="2"/>
</dbReference>
<dbReference type="GO" id="GO:1990404">
    <property type="term" value="F:NAD+-protein mono-ADP-ribosyltransferase activity"/>
    <property type="evidence" value="ECO:0007669"/>
    <property type="project" value="TreeGrafter"/>
</dbReference>
<dbReference type="SUPFAM" id="SSF56399">
    <property type="entry name" value="ADP-ribosylation"/>
    <property type="match status" value="1"/>
</dbReference>
<dbReference type="GO" id="GO:0060335">
    <property type="term" value="P:positive regulation of type II interferon-mediated signaling pathway"/>
    <property type="evidence" value="ECO:0007669"/>
    <property type="project" value="TreeGrafter"/>
</dbReference>